<proteinExistence type="predicted"/>
<name>A0A1B8GAB9_9PEZI</name>
<dbReference type="AlphaFoldDB" id="A0A1B8GAB9"/>
<keyword evidence="2" id="KW-1185">Reference proteome</keyword>
<sequence length="88" mass="9650">MASSYLPRFAAISAAADLPGHNRLPVWVAKNEKSYLFIALECLSKETTPGGRARIASSYEAYLQTPIRTLDVNELPIDDSHALQSQSD</sequence>
<reference evidence="1 2" key="1">
    <citation type="submission" date="2016-03" db="EMBL/GenBank/DDBJ databases">
        <title>Comparative genomics of Pseudogymnoascus destructans, the fungus causing white-nose syndrome of bats.</title>
        <authorList>
            <person name="Palmer J.M."/>
            <person name="Drees K.P."/>
            <person name="Foster J.T."/>
            <person name="Lindner D.L."/>
        </authorList>
    </citation>
    <scope>NUCLEOTIDE SEQUENCE [LARGE SCALE GENOMIC DNA]</scope>
    <source>
        <strain evidence="1 2">UAMH 10579</strain>
    </source>
</reference>
<dbReference type="RefSeq" id="XP_018126516.1">
    <property type="nucleotide sequence ID" value="XM_018278548.1"/>
</dbReference>
<accession>A0A1B8GAB9</accession>
<dbReference type="GeneID" id="28842518"/>
<dbReference type="Proteomes" id="UP000091956">
    <property type="component" value="Unassembled WGS sequence"/>
</dbReference>
<dbReference type="EMBL" id="KV460262">
    <property type="protein sequence ID" value="OBT92783.1"/>
    <property type="molecule type" value="Genomic_DNA"/>
</dbReference>
<protein>
    <submittedName>
        <fullName evidence="1">Uncharacterized protein</fullName>
    </submittedName>
</protein>
<evidence type="ECO:0000313" key="1">
    <source>
        <dbReference type="EMBL" id="OBT92783.1"/>
    </source>
</evidence>
<gene>
    <name evidence="1" type="ORF">VE01_09132</name>
</gene>
<organism evidence="1 2">
    <name type="scientific">Pseudogymnoascus verrucosus</name>
    <dbReference type="NCBI Taxonomy" id="342668"/>
    <lineage>
        <taxon>Eukaryota</taxon>
        <taxon>Fungi</taxon>
        <taxon>Dikarya</taxon>
        <taxon>Ascomycota</taxon>
        <taxon>Pezizomycotina</taxon>
        <taxon>Leotiomycetes</taxon>
        <taxon>Thelebolales</taxon>
        <taxon>Thelebolaceae</taxon>
        <taxon>Pseudogymnoascus</taxon>
    </lineage>
</organism>
<reference evidence="2" key="2">
    <citation type="journal article" date="2018" name="Nat. Commun.">
        <title>Extreme sensitivity to ultraviolet light in the fungal pathogen causing white-nose syndrome of bats.</title>
        <authorList>
            <person name="Palmer J.M."/>
            <person name="Drees K.P."/>
            <person name="Foster J.T."/>
            <person name="Lindner D.L."/>
        </authorList>
    </citation>
    <scope>NUCLEOTIDE SEQUENCE [LARGE SCALE GENOMIC DNA]</scope>
    <source>
        <strain evidence="2">UAMH 10579</strain>
    </source>
</reference>
<evidence type="ECO:0000313" key="2">
    <source>
        <dbReference type="Proteomes" id="UP000091956"/>
    </source>
</evidence>